<feature type="transmembrane region" description="Helical" evidence="6">
    <location>
        <begin position="39"/>
        <end position="58"/>
    </location>
</feature>
<feature type="transmembrane region" description="Helical" evidence="6">
    <location>
        <begin position="208"/>
        <end position="227"/>
    </location>
</feature>
<feature type="transmembrane region" description="Helical" evidence="6">
    <location>
        <begin position="79"/>
        <end position="106"/>
    </location>
</feature>
<evidence type="ECO:0000256" key="6">
    <source>
        <dbReference type="SAM" id="Phobius"/>
    </source>
</evidence>
<feature type="transmembrane region" description="Helical" evidence="6">
    <location>
        <begin position="12"/>
        <end position="33"/>
    </location>
</feature>
<gene>
    <name evidence="7" type="ORF">bsdtw1_00296</name>
</gene>
<feature type="transmembrane region" description="Helical" evidence="6">
    <location>
        <begin position="288"/>
        <end position="312"/>
    </location>
</feature>
<proteinExistence type="predicted"/>
<feature type="transmembrane region" description="Helical" evidence="6">
    <location>
        <begin position="411"/>
        <end position="430"/>
    </location>
</feature>
<dbReference type="EMBL" id="BLZR01000001">
    <property type="protein sequence ID" value="GFP74251.1"/>
    <property type="molecule type" value="Genomic_DNA"/>
</dbReference>
<protein>
    <submittedName>
        <fullName evidence="7">O-antigen transporter</fullName>
    </submittedName>
</protein>
<accession>A0A6V8SBM4</accession>
<dbReference type="GO" id="GO:0005886">
    <property type="term" value="C:plasma membrane"/>
    <property type="evidence" value="ECO:0007669"/>
    <property type="project" value="UniProtKB-SubCell"/>
</dbReference>
<dbReference type="InterPro" id="IPR050833">
    <property type="entry name" value="Poly_Biosynth_Transport"/>
</dbReference>
<dbReference type="PANTHER" id="PTHR30250">
    <property type="entry name" value="PST FAMILY PREDICTED COLANIC ACID TRANSPORTER"/>
    <property type="match status" value="1"/>
</dbReference>
<dbReference type="AlphaFoldDB" id="A0A6V8SBM4"/>
<keyword evidence="3 6" id="KW-0812">Transmembrane</keyword>
<dbReference type="RefSeq" id="WP_183275818.1">
    <property type="nucleotide sequence ID" value="NZ_BLZR01000001.1"/>
</dbReference>
<evidence type="ECO:0000313" key="7">
    <source>
        <dbReference type="EMBL" id="GFP74251.1"/>
    </source>
</evidence>
<sequence>MSIIKNYIYNTLYQVMIMIIPLITIPYLTRIFSPDQMGLNAYTLSIVNYFMLFGMLGMQMYGNRQVGYVRDDKEKLRKYFWSLYVTQIGTSLIAMVVYYLFVGIFIKENQFIFLIQGLNMLTIVLDISWLFMGLEDFKKVVIRNSTIKLAGLLSIFIFVRSSDDLIKYILLTIFINVAGLIIMWAYIPKHLRKIEVDIAIIKETIFPLIRLFLPQISAQVYLLLSRTLIGVLSNNDQVAFYDYSQKIINIILSLVASVGVVLLPRISNILGQGKKEEMKKLVEQTFSFVSYVSIPMAFGLMGISKILISWFLAPQYYAVERLTVASSIIIVAVNWANIIGIQYLVGTKQENKYTMSIVISGVINLIMNFILIPKYGATGAVISIIEAEVLGIILQLIFVRKQLPIGRMLLGTGKYWITSIIMMFLVSYVGDFINNPILANMIQVAIGGGFYLLVMFILKDKTQKLVLSKVKGVIMRR</sequence>
<dbReference type="Pfam" id="PF01943">
    <property type="entry name" value="Polysacc_synt"/>
    <property type="match status" value="1"/>
</dbReference>
<name>A0A6V8SBM4_9CLOT</name>
<feature type="transmembrane region" description="Helical" evidence="6">
    <location>
        <begin position="353"/>
        <end position="372"/>
    </location>
</feature>
<keyword evidence="2" id="KW-1003">Cell membrane</keyword>
<feature type="transmembrane region" description="Helical" evidence="6">
    <location>
        <begin position="324"/>
        <end position="346"/>
    </location>
</feature>
<evidence type="ECO:0000256" key="5">
    <source>
        <dbReference type="ARBA" id="ARBA00023136"/>
    </source>
</evidence>
<dbReference type="PANTHER" id="PTHR30250:SF11">
    <property type="entry name" value="O-ANTIGEN TRANSPORTER-RELATED"/>
    <property type="match status" value="1"/>
</dbReference>
<evidence type="ECO:0000256" key="1">
    <source>
        <dbReference type="ARBA" id="ARBA00004651"/>
    </source>
</evidence>
<evidence type="ECO:0000256" key="2">
    <source>
        <dbReference type="ARBA" id="ARBA00022475"/>
    </source>
</evidence>
<evidence type="ECO:0000313" key="8">
    <source>
        <dbReference type="Proteomes" id="UP000580568"/>
    </source>
</evidence>
<feature type="transmembrane region" description="Helical" evidence="6">
    <location>
        <begin position="378"/>
        <end position="399"/>
    </location>
</feature>
<evidence type="ECO:0000256" key="4">
    <source>
        <dbReference type="ARBA" id="ARBA00022989"/>
    </source>
</evidence>
<feature type="transmembrane region" description="Helical" evidence="6">
    <location>
        <begin position="436"/>
        <end position="458"/>
    </location>
</feature>
<reference evidence="7 8" key="1">
    <citation type="submission" date="2020-07" db="EMBL/GenBank/DDBJ databases">
        <title>A new beta-1,3-glucan-decomposing anaerobic bacterium isolated from anoxic soil subjected to biological soil disinfestation.</title>
        <authorList>
            <person name="Ueki A."/>
            <person name="Tonouchi A."/>
        </authorList>
    </citation>
    <scope>NUCLEOTIDE SEQUENCE [LARGE SCALE GENOMIC DNA]</scope>
    <source>
        <strain evidence="7 8">TW1</strain>
    </source>
</reference>
<dbReference type="Proteomes" id="UP000580568">
    <property type="component" value="Unassembled WGS sequence"/>
</dbReference>
<organism evidence="7 8">
    <name type="scientific">Clostridium fungisolvens</name>
    <dbReference type="NCBI Taxonomy" id="1604897"/>
    <lineage>
        <taxon>Bacteria</taxon>
        <taxon>Bacillati</taxon>
        <taxon>Bacillota</taxon>
        <taxon>Clostridia</taxon>
        <taxon>Eubacteriales</taxon>
        <taxon>Clostridiaceae</taxon>
        <taxon>Clostridium</taxon>
    </lineage>
</organism>
<feature type="transmembrane region" description="Helical" evidence="6">
    <location>
        <begin position="112"/>
        <end position="134"/>
    </location>
</feature>
<evidence type="ECO:0000256" key="3">
    <source>
        <dbReference type="ARBA" id="ARBA00022692"/>
    </source>
</evidence>
<feature type="transmembrane region" description="Helical" evidence="6">
    <location>
        <begin position="247"/>
        <end position="267"/>
    </location>
</feature>
<keyword evidence="8" id="KW-1185">Reference proteome</keyword>
<feature type="transmembrane region" description="Helical" evidence="6">
    <location>
        <begin position="141"/>
        <end position="159"/>
    </location>
</feature>
<keyword evidence="5 6" id="KW-0472">Membrane</keyword>
<comment type="caution">
    <text evidence="7">The sequence shown here is derived from an EMBL/GenBank/DDBJ whole genome shotgun (WGS) entry which is preliminary data.</text>
</comment>
<comment type="subcellular location">
    <subcellularLocation>
        <location evidence="1">Cell membrane</location>
        <topology evidence="1">Multi-pass membrane protein</topology>
    </subcellularLocation>
</comment>
<dbReference type="InterPro" id="IPR002797">
    <property type="entry name" value="Polysacc_synth"/>
</dbReference>
<feature type="transmembrane region" description="Helical" evidence="6">
    <location>
        <begin position="165"/>
        <end position="187"/>
    </location>
</feature>
<keyword evidence="4 6" id="KW-1133">Transmembrane helix</keyword>